<organism evidence="4 5">
    <name type="scientific">Pseudoscardovia suis</name>
    <dbReference type="NCBI Taxonomy" id="987063"/>
    <lineage>
        <taxon>Bacteria</taxon>
        <taxon>Bacillati</taxon>
        <taxon>Actinomycetota</taxon>
        <taxon>Actinomycetes</taxon>
        <taxon>Bifidobacteriales</taxon>
        <taxon>Bifidobacteriaceae</taxon>
        <taxon>Pseudoscardovia</taxon>
    </lineage>
</organism>
<sequence length="263" mass="26963">MEVQGEGMSDNNITPNVNSEPGYANAGYTHPGPEQGNRGGVGSAESFAPASTDAAPRVMRSASSSVFPDASAGAAAASVAPSGEFAASARAPRSAHSDAPRIVGVSASAPVHSSLESVPAAPRNAHHPQEGGAADGQRRHKTPRARRMKLSLTRIDPWSATKVGFMLSVAISLILIIALSVAWAVFMGSNAMTSINSLVSSSGLDSVTTGLTSIFSLSHVISVLVILGVFNTVLFTLLAAINAFLYNLTARLVGGLRVTLGDD</sequence>
<evidence type="ECO:0000259" key="3">
    <source>
        <dbReference type="Pfam" id="PF12089"/>
    </source>
</evidence>
<dbReference type="EMBL" id="MWWQ01000001">
    <property type="protein sequence ID" value="OZG53928.1"/>
    <property type="molecule type" value="Genomic_DNA"/>
</dbReference>
<evidence type="ECO:0000256" key="1">
    <source>
        <dbReference type="SAM" id="MobiDB-lite"/>
    </source>
</evidence>
<feature type="domain" description="DUF3566" evidence="3">
    <location>
        <begin position="146"/>
        <end position="262"/>
    </location>
</feature>
<keyword evidence="5" id="KW-1185">Reference proteome</keyword>
<evidence type="ECO:0000313" key="5">
    <source>
        <dbReference type="Proteomes" id="UP000216454"/>
    </source>
</evidence>
<keyword evidence="2" id="KW-0812">Transmembrane</keyword>
<name>A0A261F4A6_9BIFI</name>
<comment type="caution">
    <text evidence="4">The sequence shown here is derived from an EMBL/GenBank/DDBJ whole genome shotgun (WGS) entry which is preliminary data.</text>
</comment>
<feature type="transmembrane region" description="Helical" evidence="2">
    <location>
        <begin position="220"/>
        <end position="245"/>
    </location>
</feature>
<feature type="transmembrane region" description="Helical" evidence="2">
    <location>
        <begin position="163"/>
        <end position="186"/>
    </location>
</feature>
<feature type="region of interest" description="Disordered" evidence="1">
    <location>
        <begin position="1"/>
        <end position="55"/>
    </location>
</feature>
<dbReference type="InterPro" id="IPR021949">
    <property type="entry name" value="DUF3566_TM"/>
</dbReference>
<keyword evidence="2" id="KW-1133">Transmembrane helix</keyword>
<evidence type="ECO:0000256" key="2">
    <source>
        <dbReference type="SAM" id="Phobius"/>
    </source>
</evidence>
<gene>
    <name evidence="4" type="ORF">PSSU_0031</name>
</gene>
<protein>
    <recommendedName>
        <fullName evidence="3">DUF3566 domain-containing protein</fullName>
    </recommendedName>
</protein>
<feature type="compositionally biased region" description="Polar residues" evidence="1">
    <location>
        <begin position="9"/>
        <end position="19"/>
    </location>
</feature>
<reference evidence="4 5" key="1">
    <citation type="journal article" date="2017" name="BMC Genomics">
        <title>Comparative genomic and phylogenomic analyses of the Bifidobacteriaceae family.</title>
        <authorList>
            <person name="Lugli G.A."/>
            <person name="Milani C."/>
            <person name="Turroni F."/>
            <person name="Duranti S."/>
            <person name="Mancabelli L."/>
            <person name="Mangifesta M."/>
            <person name="Ferrario C."/>
            <person name="Modesto M."/>
            <person name="Mattarelli P."/>
            <person name="Jiri K."/>
            <person name="van Sinderen D."/>
            <person name="Ventura M."/>
        </authorList>
    </citation>
    <scope>NUCLEOTIDE SEQUENCE [LARGE SCALE GENOMIC DNA]</scope>
    <source>
        <strain evidence="4 5">DSM 24744</strain>
    </source>
</reference>
<keyword evidence="2" id="KW-0472">Membrane</keyword>
<proteinExistence type="predicted"/>
<feature type="region of interest" description="Disordered" evidence="1">
    <location>
        <begin position="113"/>
        <end position="146"/>
    </location>
</feature>
<evidence type="ECO:0000313" key="4">
    <source>
        <dbReference type="EMBL" id="OZG53928.1"/>
    </source>
</evidence>
<dbReference type="AlphaFoldDB" id="A0A261F4A6"/>
<dbReference type="Proteomes" id="UP000216454">
    <property type="component" value="Unassembled WGS sequence"/>
</dbReference>
<accession>A0A261F4A6</accession>
<dbReference type="Pfam" id="PF12089">
    <property type="entry name" value="DUF3566"/>
    <property type="match status" value="1"/>
</dbReference>